<reference evidence="2" key="1">
    <citation type="submission" date="2013-10" db="EMBL/GenBank/DDBJ databases">
        <title>Genomic analysis of the causative agents of coccidiosis in chickens.</title>
        <authorList>
            <person name="Reid A.J."/>
            <person name="Blake D."/>
            <person name="Billington K."/>
            <person name="Browne H."/>
            <person name="Dunn M."/>
            <person name="Hung S."/>
            <person name="Kawahara F."/>
            <person name="Miranda-Saavedra D."/>
            <person name="Mourier T."/>
            <person name="Nagra H."/>
            <person name="Otto T.D."/>
            <person name="Rawlings N."/>
            <person name="Sanchez A."/>
            <person name="Sanders M."/>
            <person name="Subramaniam C."/>
            <person name="Tay Y."/>
            <person name="Dear P."/>
            <person name="Doerig C."/>
            <person name="Gruber A."/>
            <person name="Parkinson J."/>
            <person name="Shirley M."/>
            <person name="Wan K.L."/>
            <person name="Berriman M."/>
            <person name="Tomley F."/>
            <person name="Pain A."/>
        </authorList>
    </citation>
    <scope>NUCLEOTIDE SEQUENCE [LARGE SCALE GENOMIC DNA]</scope>
    <source>
        <strain evidence="2">Houghton</strain>
    </source>
</reference>
<dbReference type="Proteomes" id="UP000018201">
    <property type="component" value="Unassembled WGS sequence"/>
</dbReference>
<reference evidence="2" key="2">
    <citation type="submission" date="2013-10" db="EMBL/GenBank/DDBJ databases">
        <authorList>
            <person name="Aslett M."/>
        </authorList>
    </citation>
    <scope>NUCLEOTIDE SEQUENCE [LARGE SCALE GENOMIC DNA]</scope>
    <source>
        <strain evidence="2">Houghton</strain>
    </source>
</reference>
<dbReference type="OrthoDB" id="348675at2759"/>
<name>U6G6B8_9EIME</name>
<dbReference type="VEuPathDB" id="ToxoDB:EPH_0022240"/>
<feature type="region of interest" description="Disordered" evidence="1">
    <location>
        <begin position="455"/>
        <end position="499"/>
    </location>
</feature>
<feature type="compositionally biased region" description="Low complexity" evidence="1">
    <location>
        <begin position="382"/>
        <end position="402"/>
    </location>
</feature>
<proteinExistence type="predicted"/>
<feature type="compositionally biased region" description="Low complexity" evidence="1">
    <location>
        <begin position="562"/>
        <end position="578"/>
    </location>
</feature>
<feature type="region of interest" description="Disordered" evidence="1">
    <location>
        <begin position="358"/>
        <end position="403"/>
    </location>
</feature>
<accession>U6G6B8</accession>
<evidence type="ECO:0000313" key="2">
    <source>
        <dbReference type="EMBL" id="CDI75720.1"/>
    </source>
</evidence>
<feature type="region of interest" description="Disordered" evidence="1">
    <location>
        <begin position="136"/>
        <end position="178"/>
    </location>
</feature>
<evidence type="ECO:0000256" key="1">
    <source>
        <dbReference type="SAM" id="MobiDB-lite"/>
    </source>
</evidence>
<feature type="region of interest" description="Disordered" evidence="1">
    <location>
        <begin position="550"/>
        <end position="592"/>
    </location>
</feature>
<feature type="region of interest" description="Disordered" evidence="1">
    <location>
        <begin position="49"/>
        <end position="76"/>
    </location>
</feature>
<organism evidence="2 3">
    <name type="scientific">Eimeria praecox</name>
    <dbReference type="NCBI Taxonomy" id="51316"/>
    <lineage>
        <taxon>Eukaryota</taxon>
        <taxon>Sar</taxon>
        <taxon>Alveolata</taxon>
        <taxon>Apicomplexa</taxon>
        <taxon>Conoidasida</taxon>
        <taxon>Coccidia</taxon>
        <taxon>Eucoccidiorida</taxon>
        <taxon>Eimeriorina</taxon>
        <taxon>Eimeriidae</taxon>
        <taxon>Eimeria</taxon>
    </lineage>
</organism>
<dbReference type="EMBL" id="HG691098">
    <property type="protein sequence ID" value="CDI75720.1"/>
    <property type="molecule type" value="Genomic_DNA"/>
</dbReference>
<keyword evidence="3" id="KW-1185">Reference proteome</keyword>
<gene>
    <name evidence="2" type="ORF">EPH_0022240</name>
</gene>
<sequence>MPCAECCPAAGVLYSPDAEQAQQRELVASSAENVLRKLQQPSEVTFRPLGKKKSERQLQQQQRQKHQLGQSDQQKEQWTRIQQQLNNTWRGRLHTQLCSSSDDCTKIYECGNSQRGSRCRQCTSSCINDMNNGNWRRSGSSSSGSITGCEVHKGKNEAEPPGLTGLACPNTGAGATTPEAQAAESALEAQRNVTLAPLANELHARALELLRKLSPFPEGRGFMPSVLNQLHHKQLHPSEVAGSSYGAAVDIDVAEASAIAAGDLGKHQQTAPRVVHLERKGVQQKHQQQKLELEPSHWQVFSDDTTATVPPQQDSDVLLPERLENLLLKEPPIQQQPPSVQLQTVHGLQRDQQYAAETQQVQRRNGFRRQRNESCQSPIEEGNGSSSKNSTSSNSLNRNGSSDTGGCIRAPEICPLCSIPCNCDNTSRSKRRPGNSSCWQQTAALLRSLITKEDRPEPLQQHEGHSAAPDAKHALKGVASPSGSKAPGATPRKACPRDSDWMSAAAPATIRLHQQHAEPHLHQSIPADVAQQILRRITCATVELHRHEEQAQHRYNQRQTSEVQQEQKGLQQDLQQDLQQEHQDVHQAHGKGSGRGAICCCRVSSCRSFCAFLLHLLGDVRTHEKQHARLHLLLLQLLLRLLQQQLACAICRCDAGFVGDYRAFVAEQVGQLLHQQQKGKDKGLTPGSVLLDTNSLHEQKRMVVLLQLALLLRAWRGGSCSGGSRGVVKGAYLCLLHSDVCLELREAAADILAAAALDDLSIVVQQAARDAANKGAGWAMAAEVPAAVPDTALTAAIDATTAGAPEARGTCREVDAVALCSSITKAAVEGSSSAAAAATELTASVACGLLLMLQHTGHPFAAAEAPTSGSTGRPCIREFSVEVAPPAFPLLLLLLLPGLEQQFLKGETLQDTAATPLSLSLHAAEALHLLRIAVFHMQQPQAWRQQCQLQIMHSQRQRRIPTVLTQQQQVLLRLLEQQLVRLLRAAIQTCDQRVDLLLPLLPREWPGAREASRNIGNTVTSWSIMEAAAAGVEAPLCCVCVLVQLPRLALAAEAATSSDSETDTLEKVITSLVNQLLRLVAPRGCDTPAPALDAREIAAAPTGSPPGGAPAAATAAAFGCFSKLLVALTEAAKSACMQIQQSANAPAAPGPPEGSAVEARALQQCFARGAAAVVRFCLQSAEAGYSLQQKEQVADLIAAAVDADIALLRFLSSRAEQQLPEPLACQLLQQILQSPISHRRAGSSRRYGHNRGGSNCSSDSCSAYCSKRMTFTGNGAVCLEASALFSSETTCNKGGEEPTTALCCGAVVPLAWVAVESSVAVALQALARFLEWHKTAAASATPRYEAAAASSDAGSADAGAAGTAATAARLLRIAWTHIVGPALRDICVSVSAPVAAASGAPLAKQAGRTGAAATATAAKTAEAAAAACVQTGEQHALSIIGTRGSLISSFSSAVTAAAAAAITITATTAAGGEQKMPRPVQHELMQLQDLQEDFAMVLQHATLAAAYVVLSHELPGSSLQRNCASSYWNSAHLQDPVEVLQQLLRALLVHCAATPTTMHFLRSSSSCGTCNRDSCLWRAMLQVAVTVASLRPLALQLFLWPLRCLLSQQQEDPQQQWKQQPQRHLVEIWHVLYACFSMDETAAAGAAPNSTNSSSSKRCWCCGIVKLEDFLQQDDWVQVSDLLLELLQLLQQTSISASDAAATAEISCLQAATAAVQRAAAAERAYRSPPETQGDCQPIFFPSKGFGPCSSSEHPDCIDE</sequence>
<feature type="compositionally biased region" description="Low complexity" evidence="1">
    <location>
        <begin position="57"/>
        <end position="71"/>
    </location>
</feature>
<protein>
    <submittedName>
        <fullName evidence="2">Uncharacterized protein</fullName>
    </submittedName>
</protein>
<evidence type="ECO:0000313" key="3">
    <source>
        <dbReference type="Proteomes" id="UP000018201"/>
    </source>
</evidence>
<feature type="compositionally biased region" description="Basic and acidic residues" evidence="1">
    <location>
        <begin position="455"/>
        <end position="473"/>
    </location>
</feature>